<accession>A0ACB5SU10</accession>
<evidence type="ECO:0000313" key="2">
    <source>
        <dbReference type="Proteomes" id="UP001165064"/>
    </source>
</evidence>
<reference evidence="1" key="1">
    <citation type="submission" date="2023-04" db="EMBL/GenBank/DDBJ databases">
        <title>Ambrosiozyma monospora NBRC 10751.</title>
        <authorList>
            <person name="Ichikawa N."/>
            <person name="Sato H."/>
            <person name="Tonouchi N."/>
        </authorList>
    </citation>
    <scope>NUCLEOTIDE SEQUENCE</scope>
    <source>
        <strain evidence="1">NBRC 10751</strain>
    </source>
</reference>
<name>A0ACB5SU10_AMBMO</name>
<sequence length="260" mass="29122">MPRPNYISSQRSKEELLVYAQNNPTEQIALTSLLLGVSIGASIGLSFHPSFSFKPLFVYIVSLASFHFLEFYITSKYQTSKASVDSFIIFSNGSEYLIAHSVAILETTVELVVCSIWPNTSICSFKTSAGLGSNFAIGLRLIQILGLSLILFGQVLRSMAMVTAGESFSHVIANDKKQNHVLVTDGIYRIVRHPSYVGFFYWALGTQLLLLNPVSVVLFAAALYIFFSRRIRYEEYTLLRFFGDEYAAYMQRTPVGIPFI</sequence>
<organism evidence="1 2">
    <name type="scientific">Ambrosiozyma monospora</name>
    <name type="common">Yeast</name>
    <name type="synonym">Endomycopsis monosporus</name>
    <dbReference type="NCBI Taxonomy" id="43982"/>
    <lineage>
        <taxon>Eukaryota</taxon>
        <taxon>Fungi</taxon>
        <taxon>Dikarya</taxon>
        <taxon>Ascomycota</taxon>
        <taxon>Saccharomycotina</taxon>
        <taxon>Pichiomycetes</taxon>
        <taxon>Pichiales</taxon>
        <taxon>Pichiaceae</taxon>
        <taxon>Ambrosiozyma</taxon>
    </lineage>
</organism>
<comment type="caution">
    <text evidence="1">The sequence shown here is derived from an EMBL/GenBank/DDBJ whole genome shotgun (WGS) entry which is preliminary data.</text>
</comment>
<evidence type="ECO:0000313" key="1">
    <source>
        <dbReference type="EMBL" id="GME71637.1"/>
    </source>
</evidence>
<dbReference type="Proteomes" id="UP001165064">
    <property type="component" value="Unassembled WGS sequence"/>
</dbReference>
<protein>
    <submittedName>
        <fullName evidence="1">Unnamed protein product</fullName>
    </submittedName>
</protein>
<dbReference type="EMBL" id="BSXS01000249">
    <property type="protein sequence ID" value="GME71637.1"/>
    <property type="molecule type" value="Genomic_DNA"/>
</dbReference>
<proteinExistence type="predicted"/>
<keyword evidence="2" id="KW-1185">Reference proteome</keyword>
<gene>
    <name evidence="1" type="ORF">Amon02_000065700</name>
</gene>